<dbReference type="InterPro" id="IPR001025">
    <property type="entry name" value="BAH_dom"/>
</dbReference>
<keyword evidence="3 5" id="KW-0238">DNA-binding</keyword>
<name>A0A3A2Z8J6_9EURO</name>
<dbReference type="GO" id="GO:0005664">
    <property type="term" value="C:nuclear origin of replication recognition complex"/>
    <property type="evidence" value="ECO:0007669"/>
    <property type="project" value="TreeGrafter"/>
</dbReference>
<dbReference type="InterPro" id="IPR043151">
    <property type="entry name" value="BAH_sf"/>
</dbReference>
<feature type="compositionally biased region" description="Acidic residues" evidence="6">
    <location>
        <begin position="272"/>
        <end position="281"/>
    </location>
</feature>
<feature type="region of interest" description="Disordered" evidence="6">
    <location>
        <begin position="268"/>
        <end position="306"/>
    </location>
</feature>
<comment type="subunit">
    <text evidence="5">ORC is composed of six subunits.</text>
</comment>
<dbReference type="STRING" id="2070753.A0A3A2Z8J6"/>
<dbReference type="Proteomes" id="UP000266188">
    <property type="component" value="Unassembled WGS sequence"/>
</dbReference>
<dbReference type="AlphaFoldDB" id="A0A3A2Z8J6"/>
<dbReference type="Gene3D" id="2.30.30.490">
    <property type="match status" value="1"/>
</dbReference>
<feature type="region of interest" description="Disordered" evidence="6">
    <location>
        <begin position="568"/>
        <end position="619"/>
    </location>
</feature>
<dbReference type="InterPro" id="IPR027417">
    <property type="entry name" value="P-loop_NTPase"/>
</dbReference>
<evidence type="ECO:0000313" key="8">
    <source>
        <dbReference type="EMBL" id="RJE19428.1"/>
    </source>
</evidence>
<evidence type="ECO:0000259" key="7">
    <source>
        <dbReference type="PROSITE" id="PS51038"/>
    </source>
</evidence>
<dbReference type="OrthoDB" id="1926878at2759"/>
<feature type="compositionally biased region" description="Basic and acidic residues" evidence="6">
    <location>
        <begin position="51"/>
        <end position="62"/>
    </location>
</feature>
<feature type="compositionally biased region" description="Low complexity" evidence="6">
    <location>
        <begin position="297"/>
        <end position="306"/>
    </location>
</feature>
<dbReference type="InterPro" id="IPR036390">
    <property type="entry name" value="WH_DNA-bd_sf"/>
</dbReference>
<dbReference type="GO" id="GO:0005524">
    <property type="term" value="F:ATP binding"/>
    <property type="evidence" value="ECO:0007669"/>
    <property type="project" value="UniProtKB-KW"/>
</dbReference>
<dbReference type="GO" id="GO:0003688">
    <property type="term" value="F:DNA replication origin binding"/>
    <property type="evidence" value="ECO:0007669"/>
    <property type="project" value="TreeGrafter"/>
</dbReference>
<sequence length="777" mass="85968">MAPSNLGKKDSLQQPRHNVRKRAQHWMTKGGLVRDDSDDELGDEDFPWEWIFERDPDADKAEGSGSVNTNNGESTTPRRSSRRGSTRRRRIVGARMGAFECRLGQVVLLKSPEPGKDWVGIITEFLEEEDEEGEGEEDKIKSVNIMWFASPDEFMSTRNKRRSDALPNEQYLTADFNVNPLTSISGKASVMSKDVFYARYPNGVPPKGKEELAEYNKCIICRRGVNQLQGRYTEEFIWENVYREDRIFDLIDMIKDGLKAEAAKKRKQVDSDYVDEKDDDVIPTTPRKKQKTSMGATPQTRRTKTFTTPSNKRIVVKKPLEFTPLGTRVLAPTHFDSPYRQARTLLHVSTVPTSLPCRKTEFETVYSHLSAAIMEGTGTCIYISGTPEMDDFIFVEINGMKVTDPHQSYSLLWQALKGDRVSPSHALDLLEREFSHPSPRRVSCVVLMDELDQLVTRNQSVMYNFFNWPALRHSRLIVLAVANTMDLPERTLSNKISSRLGLTRITFPGYKHTDLMEIITTRLANVPGNIVDSDAIQFASRKVAAVSGDARRALDICRRAVEIAEQSSEAAQGLNGDVDETDSMPPTPSKTPARREKANGKPSHSTAQTPQKNKPERNTAGRVTIATIKQAIQEATSTPLQQSLRCLPLSAKLFLAALLARVRRTGISESTFGDVLDEARRIADGAVAVAGAAGAGIKEFLLAGGSGARVKALGFAAMELMNSGVLALENGVGIRAGSVVPSRGDRSGKVRLRVAAEDVRAAFIEDVEAKGLGLGVD</sequence>
<dbReference type="PANTHER" id="PTHR10763:SF23">
    <property type="entry name" value="ORIGIN RECOGNITION COMPLEX SUBUNIT 1"/>
    <property type="match status" value="1"/>
</dbReference>
<dbReference type="Gene3D" id="3.40.50.300">
    <property type="entry name" value="P-loop containing nucleotide triphosphate hydrolases"/>
    <property type="match status" value="1"/>
</dbReference>
<comment type="similarity">
    <text evidence="2 5">Belongs to the ORC1 family.</text>
</comment>
<evidence type="ECO:0000256" key="4">
    <source>
        <dbReference type="ARBA" id="ARBA00023242"/>
    </source>
</evidence>
<keyword evidence="9" id="KW-1185">Reference proteome</keyword>
<evidence type="ECO:0000256" key="5">
    <source>
        <dbReference type="RuleBase" id="RU365058"/>
    </source>
</evidence>
<evidence type="ECO:0000256" key="1">
    <source>
        <dbReference type="ARBA" id="ARBA00004123"/>
    </source>
</evidence>
<dbReference type="GO" id="GO:0003682">
    <property type="term" value="F:chromatin binding"/>
    <property type="evidence" value="ECO:0007669"/>
    <property type="project" value="InterPro"/>
</dbReference>
<dbReference type="Pfam" id="PF21312">
    <property type="entry name" value="WHD_ORC1"/>
    <property type="match status" value="1"/>
</dbReference>
<feature type="compositionally biased region" description="Basic residues" evidence="6">
    <location>
        <begin position="79"/>
        <end position="89"/>
    </location>
</feature>
<gene>
    <name evidence="8" type="ORF">PHISCL_08231</name>
</gene>
<feature type="domain" description="BAH" evidence="7">
    <location>
        <begin position="99"/>
        <end position="236"/>
    </location>
</feature>
<feature type="compositionally biased region" description="Polar residues" evidence="6">
    <location>
        <begin position="602"/>
        <end position="612"/>
    </location>
</feature>
<dbReference type="EMBL" id="MVGC01000407">
    <property type="protein sequence ID" value="RJE19428.1"/>
    <property type="molecule type" value="Genomic_DNA"/>
</dbReference>
<keyword evidence="5" id="KW-0547">Nucleotide-binding</keyword>
<accession>A0A3A2Z8J6</accession>
<dbReference type="InterPro" id="IPR048867">
    <property type="entry name" value="WHD_ORC1"/>
</dbReference>
<dbReference type="InterPro" id="IPR050311">
    <property type="entry name" value="ORC1/CDC6"/>
</dbReference>
<proteinExistence type="inferred from homology"/>
<dbReference type="Gene3D" id="1.10.8.60">
    <property type="match status" value="1"/>
</dbReference>
<comment type="function">
    <text evidence="5">Component of the origin recognition complex (ORC) that binds origins of replication. DNA-binding is ATP-dependent, however specific DNA sequences that define origins of replication have not been identified so far. ORC is required to assemble the pre-replication complex necessary to initiate DNA replication.</text>
</comment>
<dbReference type="GO" id="GO:0016887">
    <property type="term" value="F:ATP hydrolysis activity"/>
    <property type="evidence" value="ECO:0007669"/>
    <property type="project" value="InterPro"/>
</dbReference>
<dbReference type="GO" id="GO:0006270">
    <property type="term" value="P:DNA replication initiation"/>
    <property type="evidence" value="ECO:0007669"/>
    <property type="project" value="TreeGrafter"/>
</dbReference>
<keyword evidence="4 5" id="KW-0539">Nucleus</keyword>
<dbReference type="FunFam" id="2.30.30.490:FF:000024">
    <property type="entry name" value="Origin recognition complex subunit 1"/>
    <property type="match status" value="1"/>
</dbReference>
<feature type="region of interest" description="Disordered" evidence="6">
    <location>
        <begin position="1"/>
        <end position="89"/>
    </location>
</feature>
<organism evidence="8 9">
    <name type="scientific">Aspergillus sclerotialis</name>
    <dbReference type="NCBI Taxonomy" id="2070753"/>
    <lineage>
        <taxon>Eukaryota</taxon>
        <taxon>Fungi</taxon>
        <taxon>Dikarya</taxon>
        <taxon>Ascomycota</taxon>
        <taxon>Pezizomycotina</taxon>
        <taxon>Eurotiomycetes</taxon>
        <taxon>Eurotiomycetidae</taxon>
        <taxon>Eurotiales</taxon>
        <taxon>Aspergillaceae</taxon>
        <taxon>Aspergillus</taxon>
        <taxon>Aspergillus subgen. Polypaecilum</taxon>
    </lineage>
</organism>
<protein>
    <recommendedName>
        <fullName evidence="5">Origin recognition complex subunit 1</fullName>
    </recommendedName>
</protein>
<dbReference type="PANTHER" id="PTHR10763">
    <property type="entry name" value="CELL DIVISION CONTROL PROTEIN 6-RELATED"/>
    <property type="match status" value="1"/>
</dbReference>
<keyword evidence="5" id="KW-0235">DNA replication</keyword>
<evidence type="ECO:0000256" key="6">
    <source>
        <dbReference type="SAM" id="MobiDB-lite"/>
    </source>
</evidence>
<evidence type="ECO:0000313" key="9">
    <source>
        <dbReference type="Proteomes" id="UP000266188"/>
    </source>
</evidence>
<keyword evidence="5" id="KW-0067">ATP-binding</keyword>
<dbReference type="Pfam" id="PF00004">
    <property type="entry name" value="AAA"/>
    <property type="match status" value="1"/>
</dbReference>
<evidence type="ECO:0000256" key="3">
    <source>
        <dbReference type="ARBA" id="ARBA00023125"/>
    </source>
</evidence>
<dbReference type="GO" id="GO:0033314">
    <property type="term" value="P:mitotic DNA replication checkpoint signaling"/>
    <property type="evidence" value="ECO:0007669"/>
    <property type="project" value="TreeGrafter"/>
</dbReference>
<dbReference type="InterPro" id="IPR003959">
    <property type="entry name" value="ATPase_AAA_core"/>
</dbReference>
<reference evidence="9" key="1">
    <citation type="submission" date="2017-02" db="EMBL/GenBank/DDBJ databases">
        <authorList>
            <person name="Tafer H."/>
            <person name="Lopandic K."/>
        </authorList>
    </citation>
    <scope>NUCLEOTIDE SEQUENCE [LARGE SCALE GENOMIC DNA]</scope>
    <source>
        <strain evidence="9">CBS 366.77</strain>
    </source>
</reference>
<dbReference type="Pfam" id="PF17872">
    <property type="entry name" value="AAA_lid_10"/>
    <property type="match status" value="1"/>
</dbReference>
<dbReference type="PROSITE" id="PS51038">
    <property type="entry name" value="BAH"/>
    <property type="match status" value="1"/>
</dbReference>
<comment type="subcellular location">
    <subcellularLocation>
        <location evidence="1 5">Nucleus</location>
    </subcellularLocation>
</comment>
<evidence type="ECO:0000256" key="2">
    <source>
        <dbReference type="ARBA" id="ARBA00008398"/>
    </source>
</evidence>
<feature type="compositionally biased region" description="Acidic residues" evidence="6">
    <location>
        <begin position="36"/>
        <end position="47"/>
    </location>
</feature>
<dbReference type="SUPFAM" id="SSF46785">
    <property type="entry name" value="Winged helix' DNA-binding domain"/>
    <property type="match status" value="1"/>
</dbReference>
<comment type="caution">
    <text evidence="8">The sequence shown here is derived from an EMBL/GenBank/DDBJ whole genome shotgun (WGS) entry which is preliminary data.</text>
</comment>
<dbReference type="InterPro" id="IPR041083">
    <property type="entry name" value="AAA_lid_10"/>
</dbReference>
<dbReference type="SUPFAM" id="SSF52540">
    <property type="entry name" value="P-loop containing nucleoside triphosphate hydrolases"/>
    <property type="match status" value="1"/>
</dbReference>